<evidence type="ECO:0000259" key="15">
    <source>
        <dbReference type="PROSITE" id="PS50109"/>
    </source>
</evidence>
<dbReference type="PROSITE" id="PS50885">
    <property type="entry name" value="HAMP"/>
    <property type="match status" value="1"/>
</dbReference>
<keyword evidence="6" id="KW-0808">Transferase</keyword>
<keyword evidence="7 14" id="KW-0812">Transmembrane</keyword>
<dbReference type="CDD" id="cd00075">
    <property type="entry name" value="HATPase"/>
    <property type="match status" value="1"/>
</dbReference>
<protein>
    <recommendedName>
        <fullName evidence="3">histidine kinase</fullName>
        <ecNumber evidence="3">2.7.13.3</ecNumber>
    </recommendedName>
</protein>
<name>A0A9D1RCH6_9FIRM</name>
<dbReference type="InterPro" id="IPR003660">
    <property type="entry name" value="HAMP_dom"/>
</dbReference>
<dbReference type="InterPro" id="IPR003661">
    <property type="entry name" value="HisK_dim/P_dom"/>
</dbReference>
<keyword evidence="5" id="KW-0597">Phosphoprotein</keyword>
<keyword evidence="12" id="KW-0902">Two-component regulatory system</keyword>
<dbReference type="AlphaFoldDB" id="A0A9D1RCH6"/>
<dbReference type="InterPro" id="IPR005467">
    <property type="entry name" value="His_kinase_dom"/>
</dbReference>
<evidence type="ECO:0000256" key="7">
    <source>
        <dbReference type="ARBA" id="ARBA00022692"/>
    </source>
</evidence>
<evidence type="ECO:0000259" key="16">
    <source>
        <dbReference type="PROSITE" id="PS50885"/>
    </source>
</evidence>
<dbReference type="EMBL" id="DXGE01000001">
    <property type="protein sequence ID" value="HIW84905.1"/>
    <property type="molecule type" value="Genomic_DNA"/>
</dbReference>
<dbReference type="EC" id="2.7.13.3" evidence="3"/>
<dbReference type="InterPro" id="IPR004358">
    <property type="entry name" value="Sig_transdc_His_kin-like_C"/>
</dbReference>
<dbReference type="InterPro" id="IPR036097">
    <property type="entry name" value="HisK_dim/P_sf"/>
</dbReference>
<keyword evidence="9 17" id="KW-0418">Kinase</keyword>
<dbReference type="SMART" id="SM00387">
    <property type="entry name" value="HATPase_c"/>
    <property type="match status" value="1"/>
</dbReference>
<dbReference type="Pfam" id="PF00512">
    <property type="entry name" value="HisKA"/>
    <property type="match status" value="1"/>
</dbReference>
<dbReference type="Proteomes" id="UP000824205">
    <property type="component" value="Unassembled WGS sequence"/>
</dbReference>
<evidence type="ECO:0000256" key="10">
    <source>
        <dbReference type="ARBA" id="ARBA00022840"/>
    </source>
</evidence>
<keyword evidence="13 14" id="KW-0472">Membrane</keyword>
<dbReference type="PROSITE" id="PS50109">
    <property type="entry name" value="HIS_KIN"/>
    <property type="match status" value="1"/>
</dbReference>
<dbReference type="FunFam" id="3.30.565.10:FF:000006">
    <property type="entry name" value="Sensor histidine kinase WalK"/>
    <property type="match status" value="1"/>
</dbReference>
<comment type="subcellular location">
    <subcellularLocation>
        <location evidence="2">Cell membrane</location>
        <topology evidence="2">Multi-pass membrane protein</topology>
    </subcellularLocation>
</comment>
<reference evidence="17" key="1">
    <citation type="journal article" date="2021" name="PeerJ">
        <title>Extensive microbial diversity within the chicken gut microbiome revealed by metagenomics and culture.</title>
        <authorList>
            <person name="Gilroy R."/>
            <person name="Ravi A."/>
            <person name="Getino M."/>
            <person name="Pursley I."/>
            <person name="Horton D.L."/>
            <person name="Alikhan N.F."/>
            <person name="Baker D."/>
            <person name="Gharbi K."/>
            <person name="Hall N."/>
            <person name="Watson M."/>
            <person name="Adriaenssens E.M."/>
            <person name="Foster-Nyarko E."/>
            <person name="Jarju S."/>
            <person name="Secka A."/>
            <person name="Antonio M."/>
            <person name="Oren A."/>
            <person name="Chaudhuri R.R."/>
            <person name="La Ragione R."/>
            <person name="Hildebrand F."/>
            <person name="Pallen M.J."/>
        </authorList>
    </citation>
    <scope>NUCLEOTIDE SEQUENCE</scope>
    <source>
        <strain evidence="17">421</strain>
    </source>
</reference>
<keyword evidence="11 14" id="KW-1133">Transmembrane helix</keyword>
<dbReference type="SMART" id="SM00388">
    <property type="entry name" value="HisKA"/>
    <property type="match status" value="1"/>
</dbReference>
<dbReference type="SUPFAM" id="SSF55874">
    <property type="entry name" value="ATPase domain of HSP90 chaperone/DNA topoisomerase II/histidine kinase"/>
    <property type="match status" value="1"/>
</dbReference>
<keyword evidence="4" id="KW-1003">Cell membrane</keyword>
<evidence type="ECO:0000256" key="11">
    <source>
        <dbReference type="ARBA" id="ARBA00022989"/>
    </source>
</evidence>
<evidence type="ECO:0000256" key="8">
    <source>
        <dbReference type="ARBA" id="ARBA00022741"/>
    </source>
</evidence>
<comment type="catalytic activity">
    <reaction evidence="1">
        <text>ATP + protein L-histidine = ADP + protein N-phospho-L-histidine.</text>
        <dbReference type="EC" id="2.7.13.3"/>
    </reaction>
</comment>
<dbReference type="GO" id="GO:0005886">
    <property type="term" value="C:plasma membrane"/>
    <property type="evidence" value="ECO:0007669"/>
    <property type="project" value="UniProtKB-SubCell"/>
</dbReference>
<dbReference type="CDD" id="cd06225">
    <property type="entry name" value="HAMP"/>
    <property type="match status" value="1"/>
</dbReference>
<dbReference type="PANTHER" id="PTHR45528:SF1">
    <property type="entry name" value="SENSOR HISTIDINE KINASE CPXA"/>
    <property type="match status" value="1"/>
</dbReference>
<dbReference type="Gene3D" id="3.30.565.10">
    <property type="entry name" value="Histidine kinase-like ATPase, C-terminal domain"/>
    <property type="match status" value="1"/>
</dbReference>
<sequence>MAKKRKTTIPDKTRNFKINTRIIISSVLAIVIPIIILSIAAGIFVFTSSTKYDFSSVSTESYDVINQIQWSQTVSNMIFTLTGEDSEEEKLQAIKETAKGLEDFGSIIYIEKDGAVYYSSVAPEEALKTAASISKIDKNKNSYYYGDEGLVIVNSVKSESGDFTVIAANDTYSSPDSGTNYAPQHIMQRLANNATAVLGVCVATFIAAIIILSLLTSKTIIGPLEKITKGANEIAKGNLDYEIDYQSTNEMGQLAQSFNDMRLRVKESIESKNRADQQQKEMIAGIAHDLRTPLTSIKGYLEGIKDGVADTPEKRARYLETIYDSAVSMEKMLNDLLTLSKLELGTITLNCENVRISDFTPFAAELGEELKKENFDYSINNNTKSDPLLFIDTDRFSRVITNIISNSIKYRRSGVRGKIKLIISEYEHSVIFEIADNGTGVEPKSLTRIFDTLYREDKARSNVSDGSGLGLSVCRQIVELHGGMIWAQTNAEKGLSIFISLPKVADTEEKKNEKNTDH</sequence>
<evidence type="ECO:0000256" key="4">
    <source>
        <dbReference type="ARBA" id="ARBA00022475"/>
    </source>
</evidence>
<evidence type="ECO:0000313" key="17">
    <source>
        <dbReference type="EMBL" id="HIW84905.1"/>
    </source>
</evidence>
<dbReference type="Pfam" id="PF00672">
    <property type="entry name" value="HAMP"/>
    <property type="match status" value="1"/>
</dbReference>
<evidence type="ECO:0000256" key="9">
    <source>
        <dbReference type="ARBA" id="ARBA00022777"/>
    </source>
</evidence>
<keyword evidence="10" id="KW-0067">ATP-binding</keyword>
<evidence type="ECO:0000256" key="12">
    <source>
        <dbReference type="ARBA" id="ARBA00023012"/>
    </source>
</evidence>
<gene>
    <name evidence="17" type="ORF">IAA48_00250</name>
</gene>
<feature type="domain" description="HAMP" evidence="16">
    <location>
        <begin position="218"/>
        <end position="270"/>
    </location>
</feature>
<dbReference type="CDD" id="cd00082">
    <property type="entry name" value="HisKA"/>
    <property type="match status" value="1"/>
</dbReference>
<evidence type="ECO:0000256" key="3">
    <source>
        <dbReference type="ARBA" id="ARBA00012438"/>
    </source>
</evidence>
<evidence type="ECO:0000256" key="13">
    <source>
        <dbReference type="ARBA" id="ARBA00023136"/>
    </source>
</evidence>
<evidence type="ECO:0000313" key="18">
    <source>
        <dbReference type="Proteomes" id="UP000824205"/>
    </source>
</evidence>
<dbReference type="GO" id="GO:0000155">
    <property type="term" value="F:phosphorelay sensor kinase activity"/>
    <property type="evidence" value="ECO:0007669"/>
    <property type="project" value="InterPro"/>
</dbReference>
<dbReference type="Gene3D" id="1.10.287.130">
    <property type="match status" value="1"/>
</dbReference>
<reference evidence="17" key="2">
    <citation type="submission" date="2021-04" db="EMBL/GenBank/DDBJ databases">
        <authorList>
            <person name="Gilroy R."/>
        </authorList>
    </citation>
    <scope>NUCLEOTIDE SEQUENCE</scope>
    <source>
        <strain evidence="17">421</strain>
    </source>
</reference>
<dbReference type="PANTHER" id="PTHR45528">
    <property type="entry name" value="SENSOR HISTIDINE KINASE CPXA"/>
    <property type="match status" value="1"/>
</dbReference>
<keyword evidence="8" id="KW-0547">Nucleotide-binding</keyword>
<evidence type="ECO:0000256" key="6">
    <source>
        <dbReference type="ARBA" id="ARBA00022679"/>
    </source>
</evidence>
<dbReference type="FunFam" id="1.10.287.130:FF:000001">
    <property type="entry name" value="Two-component sensor histidine kinase"/>
    <property type="match status" value="1"/>
</dbReference>
<evidence type="ECO:0000256" key="5">
    <source>
        <dbReference type="ARBA" id="ARBA00022553"/>
    </source>
</evidence>
<dbReference type="InterPro" id="IPR003594">
    <property type="entry name" value="HATPase_dom"/>
</dbReference>
<dbReference type="SUPFAM" id="SSF47384">
    <property type="entry name" value="Homodimeric domain of signal transducing histidine kinase"/>
    <property type="match status" value="1"/>
</dbReference>
<evidence type="ECO:0000256" key="14">
    <source>
        <dbReference type="SAM" id="Phobius"/>
    </source>
</evidence>
<feature type="domain" description="Histidine kinase" evidence="15">
    <location>
        <begin position="285"/>
        <end position="505"/>
    </location>
</feature>
<comment type="caution">
    <text evidence="17">The sequence shown here is derived from an EMBL/GenBank/DDBJ whole genome shotgun (WGS) entry which is preliminary data.</text>
</comment>
<dbReference type="InterPro" id="IPR036890">
    <property type="entry name" value="HATPase_C_sf"/>
</dbReference>
<feature type="transmembrane region" description="Helical" evidence="14">
    <location>
        <begin position="21"/>
        <end position="46"/>
    </location>
</feature>
<dbReference type="Pfam" id="PF02518">
    <property type="entry name" value="HATPase_c"/>
    <property type="match status" value="1"/>
</dbReference>
<evidence type="ECO:0000256" key="2">
    <source>
        <dbReference type="ARBA" id="ARBA00004651"/>
    </source>
</evidence>
<organism evidence="17 18">
    <name type="scientific">Candidatus Eubacterium faecipullorum</name>
    <dbReference type="NCBI Taxonomy" id="2838571"/>
    <lineage>
        <taxon>Bacteria</taxon>
        <taxon>Bacillati</taxon>
        <taxon>Bacillota</taxon>
        <taxon>Clostridia</taxon>
        <taxon>Eubacteriales</taxon>
        <taxon>Eubacteriaceae</taxon>
        <taxon>Eubacterium</taxon>
    </lineage>
</organism>
<dbReference type="SMART" id="SM00304">
    <property type="entry name" value="HAMP"/>
    <property type="match status" value="1"/>
</dbReference>
<proteinExistence type="predicted"/>
<dbReference type="GO" id="GO:0005524">
    <property type="term" value="F:ATP binding"/>
    <property type="evidence" value="ECO:0007669"/>
    <property type="project" value="UniProtKB-KW"/>
</dbReference>
<accession>A0A9D1RCH6</accession>
<dbReference type="SUPFAM" id="SSF158472">
    <property type="entry name" value="HAMP domain-like"/>
    <property type="match status" value="1"/>
</dbReference>
<dbReference type="PRINTS" id="PR00344">
    <property type="entry name" value="BCTRLSENSOR"/>
</dbReference>
<dbReference type="Gene3D" id="6.10.340.10">
    <property type="match status" value="1"/>
</dbReference>
<evidence type="ECO:0000256" key="1">
    <source>
        <dbReference type="ARBA" id="ARBA00000085"/>
    </source>
</evidence>
<feature type="transmembrane region" description="Helical" evidence="14">
    <location>
        <begin position="196"/>
        <end position="216"/>
    </location>
</feature>
<dbReference type="InterPro" id="IPR050398">
    <property type="entry name" value="HssS/ArlS-like"/>
</dbReference>